<feature type="transmembrane region" description="Helical" evidence="6">
    <location>
        <begin position="85"/>
        <end position="110"/>
    </location>
</feature>
<evidence type="ECO:0000256" key="2">
    <source>
        <dbReference type="ARBA" id="ARBA00022475"/>
    </source>
</evidence>
<proteinExistence type="inferred from homology"/>
<keyword evidence="4 6" id="KW-1133">Transmembrane helix</keyword>
<dbReference type="Proteomes" id="UP000823896">
    <property type="component" value="Unassembled WGS sequence"/>
</dbReference>
<keyword evidence="3 6" id="KW-0812">Transmembrane</keyword>
<dbReference type="InterPro" id="IPR032816">
    <property type="entry name" value="VTT_dom"/>
</dbReference>
<reference evidence="8" key="2">
    <citation type="submission" date="2021-04" db="EMBL/GenBank/DDBJ databases">
        <authorList>
            <person name="Gilroy R."/>
        </authorList>
    </citation>
    <scope>NUCLEOTIDE SEQUENCE</scope>
    <source>
        <strain evidence="8">CHK187-11901</strain>
    </source>
</reference>
<keyword evidence="2 6" id="KW-1003">Cell membrane</keyword>
<gene>
    <name evidence="8" type="ORF">H9702_06020</name>
</gene>
<accession>A0A9D2NQG2</accession>
<sequence>MKKVNMIFREKKSLFWMALAFVMMIGILSLCVWPLFSRLSADQALWQDLMRHPLLAQGAMSAVMALQVVLAFLPGEPVELLCGYLFGTIGGMAVCVIGSMIGSALIFLLVRKLGEKAVLRMFPQEKVEELAFLKHKEKLVGLLFIIFLIPGTPKDILTYCMPLTDIRFSSFLLITGLARIPSIITSTMGASTFRMGEYGIMAAVLGITALLSLGGLWLYRYIFVHKK</sequence>
<evidence type="ECO:0000256" key="5">
    <source>
        <dbReference type="ARBA" id="ARBA00023136"/>
    </source>
</evidence>
<feature type="transmembrane region" description="Helical" evidence="6">
    <location>
        <begin position="54"/>
        <end position="73"/>
    </location>
</feature>
<feature type="transmembrane region" description="Helical" evidence="6">
    <location>
        <begin position="198"/>
        <end position="219"/>
    </location>
</feature>
<organism evidence="8 9">
    <name type="scientific">Candidatus Merdibacter merdavium</name>
    <dbReference type="NCBI Taxonomy" id="2838692"/>
    <lineage>
        <taxon>Bacteria</taxon>
        <taxon>Bacillati</taxon>
        <taxon>Bacillota</taxon>
        <taxon>Erysipelotrichia</taxon>
        <taxon>Erysipelotrichales</taxon>
        <taxon>Erysipelotrichaceae</taxon>
        <taxon>Merdibacter</taxon>
    </lineage>
</organism>
<feature type="transmembrane region" description="Helical" evidence="6">
    <location>
        <begin position="14"/>
        <end position="33"/>
    </location>
</feature>
<evidence type="ECO:0000259" key="7">
    <source>
        <dbReference type="Pfam" id="PF09335"/>
    </source>
</evidence>
<protein>
    <recommendedName>
        <fullName evidence="6">TVP38/TMEM64 family membrane protein</fullName>
    </recommendedName>
</protein>
<keyword evidence="5 6" id="KW-0472">Membrane</keyword>
<dbReference type="GO" id="GO:0005886">
    <property type="term" value="C:plasma membrane"/>
    <property type="evidence" value="ECO:0007669"/>
    <property type="project" value="UniProtKB-SubCell"/>
</dbReference>
<comment type="similarity">
    <text evidence="6">Belongs to the TVP38/TMEM64 family.</text>
</comment>
<comment type="subcellular location">
    <subcellularLocation>
        <location evidence="1 6">Cell membrane</location>
        <topology evidence="1 6">Multi-pass membrane protein</topology>
    </subcellularLocation>
</comment>
<name>A0A9D2NQG2_9FIRM</name>
<evidence type="ECO:0000313" key="8">
    <source>
        <dbReference type="EMBL" id="HJC36670.1"/>
    </source>
</evidence>
<dbReference type="AlphaFoldDB" id="A0A9D2NQG2"/>
<evidence type="ECO:0000256" key="4">
    <source>
        <dbReference type="ARBA" id="ARBA00022989"/>
    </source>
</evidence>
<evidence type="ECO:0000256" key="1">
    <source>
        <dbReference type="ARBA" id="ARBA00004651"/>
    </source>
</evidence>
<dbReference type="PANTHER" id="PTHR12677:SF59">
    <property type="entry name" value="GOLGI APPARATUS MEMBRANE PROTEIN TVP38-RELATED"/>
    <property type="match status" value="1"/>
</dbReference>
<comment type="caution">
    <text evidence="8">The sequence shown here is derived from an EMBL/GenBank/DDBJ whole genome shotgun (WGS) entry which is preliminary data.</text>
</comment>
<dbReference type="EMBL" id="DWWM01000041">
    <property type="protein sequence ID" value="HJC36670.1"/>
    <property type="molecule type" value="Genomic_DNA"/>
</dbReference>
<evidence type="ECO:0000256" key="6">
    <source>
        <dbReference type="RuleBase" id="RU366058"/>
    </source>
</evidence>
<evidence type="ECO:0000256" key="3">
    <source>
        <dbReference type="ARBA" id="ARBA00022692"/>
    </source>
</evidence>
<reference evidence="8" key="1">
    <citation type="journal article" date="2021" name="PeerJ">
        <title>Extensive microbial diversity within the chicken gut microbiome revealed by metagenomics and culture.</title>
        <authorList>
            <person name="Gilroy R."/>
            <person name="Ravi A."/>
            <person name="Getino M."/>
            <person name="Pursley I."/>
            <person name="Horton D.L."/>
            <person name="Alikhan N.F."/>
            <person name="Baker D."/>
            <person name="Gharbi K."/>
            <person name="Hall N."/>
            <person name="Watson M."/>
            <person name="Adriaenssens E.M."/>
            <person name="Foster-Nyarko E."/>
            <person name="Jarju S."/>
            <person name="Secka A."/>
            <person name="Antonio M."/>
            <person name="Oren A."/>
            <person name="Chaudhuri R.R."/>
            <person name="La Ragione R."/>
            <person name="Hildebrand F."/>
            <person name="Pallen M.J."/>
        </authorList>
    </citation>
    <scope>NUCLEOTIDE SEQUENCE</scope>
    <source>
        <strain evidence="8">CHK187-11901</strain>
    </source>
</reference>
<dbReference type="PANTHER" id="PTHR12677">
    <property type="entry name" value="GOLGI APPARATUS MEMBRANE PROTEIN TVP38-RELATED"/>
    <property type="match status" value="1"/>
</dbReference>
<dbReference type="Pfam" id="PF09335">
    <property type="entry name" value="VTT_dom"/>
    <property type="match status" value="1"/>
</dbReference>
<feature type="domain" description="VTT" evidence="7">
    <location>
        <begin position="73"/>
        <end position="188"/>
    </location>
</feature>
<dbReference type="InterPro" id="IPR015414">
    <property type="entry name" value="TMEM64"/>
</dbReference>
<feature type="transmembrane region" description="Helical" evidence="6">
    <location>
        <begin position="171"/>
        <end position="192"/>
    </location>
</feature>
<evidence type="ECO:0000313" key="9">
    <source>
        <dbReference type="Proteomes" id="UP000823896"/>
    </source>
</evidence>